<evidence type="ECO:0000256" key="4">
    <source>
        <dbReference type="PIRSR" id="PIRSR601211-1"/>
    </source>
</evidence>
<dbReference type="GO" id="GO:0047498">
    <property type="term" value="F:calcium-dependent phospholipase A2 activity"/>
    <property type="evidence" value="ECO:0007669"/>
    <property type="project" value="TreeGrafter"/>
</dbReference>
<feature type="disulfide bond" evidence="6">
    <location>
        <begin position="62"/>
        <end position="139"/>
    </location>
</feature>
<evidence type="ECO:0000313" key="12">
    <source>
        <dbReference type="Proteomes" id="UP000694545"/>
    </source>
</evidence>
<feature type="region of interest" description="Disordered" evidence="9">
    <location>
        <begin position="137"/>
        <end position="183"/>
    </location>
</feature>
<evidence type="ECO:0000313" key="11">
    <source>
        <dbReference type="Ensembl" id="ENSVKKP00000013579.1"/>
    </source>
</evidence>
<feature type="domain" description="Phospholipase A2-like central" evidence="10">
    <location>
        <begin position="14"/>
        <end position="133"/>
    </location>
</feature>
<feature type="disulfide bond" evidence="6">
    <location>
        <begin position="90"/>
        <end position="103"/>
    </location>
</feature>
<dbReference type="InterPro" id="IPR001211">
    <property type="entry name" value="PLA2"/>
</dbReference>
<dbReference type="CDD" id="cd00125">
    <property type="entry name" value="PLA2c"/>
    <property type="match status" value="1"/>
</dbReference>
<dbReference type="InterPro" id="IPR036444">
    <property type="entry name" value="PLipase_A2_dom_sf"/>
</dbReference>
<evidence type="ECO:0000256" key="8">
    <source>
        <dbReference type="RuleBase" id="RU361236"/>
    </source>
</evidence>
<keyword evidence="8" id="KW-0378">Hydrolase</keyword>
<comment type="cofactor">
    <cofactor evidence="5">
        <name>Ca(2+)</name>
        <dbReference type="ChEBI" id="CHEBI:29108"/>
    </cofactor>
    <text evidence="5">Binds 1 Ca(2+) ion per subunit.</text>
</comment>
<dbReference type="AlphaFoldDB" id="A0A8D2KX89"/>
<keyword evidence="5" id="KW-0479">Metal-binding</keyword>
<feature type="active site" evidence="4">
    <location>
        <position position="106"/>
    </location>
</feature>
<evidence type="ECO:0000256" key="2">
    <source>
        <dbReference type="ARBA" id="ARBA00022525"/>
    </source>
</evidence>
<dbReference type="GO" id="GO:0050482">
    <property type="term" value="P:arachidonate secretion"/>
    <property type="evidence" value="ECO:0007669"/>
    <property type="project" value="InterPro"/>
</dbReference>
<evidence type="ECO:0000259" key="10">
    <source>
        <dbReference type="SMART" id="SM00085"/>
    </source>
</evidence>
<dbReference type="EC" id="3.1.1.4" evidence="8"/>
<feature type="compositionally biased region" description="Polar residues" evidence="9">
    <location>
        <begin position="156"/>
        <end position="177"/>
    </location>
</feature>
<dbReference type="OMA" id="ECDKNVV"/>
<dbReference type="GO" id="GO:0005576">
    <property type="term" value="C:extracellular region"/>
    <property type="evidence" value="ECO:0007669"/>
    <property type="project" value="UniProtKB-SubCell"/>
</dbReference>
<reference evidence="11" key="2">
    <citation type="submission" date="2025-09" db="UniProtKB">
        <authorList>
            <consortium name="Ensembl"/>
        </authorList>
    </citation>
    <scope>IDENTIFICATION</scope>
</reference>
<evidence type="ECO:0000256" key="9">
    <source>
        <dbReference type="SAM" id="MobiDB-lite"/>
    </source>
</evidence>
<dbReference type="Ensembl" id="ENSVKKT00000013906.1">
    <property type="protein sequence ID" value="ENSVKKP00000013579.1"/>
    <property type="gene ID" value="ENSVKKG00000009370.1"/>
</dbReference>
<feature type="disulfide bond" evidence="6">
    <location>
        <begin position="41"/>
        <end position="57"/>
    </location>
</feature>
<feature type="binding site" evidence="5">
    <location>
        <position position="42"/>
    </location>
    <ligand>
        <name>Ca(2+)</name>
        <dbReference type="ChEBI" id="CHEBI:29108"/>
    </ligand>
</feature>
<dbReference type="Gene3D" id="1.20.90.10">
    <property type="entry name" value="Phospholipase A2 domain"/>
    <property type="match status" value="1"/>
</dbReference>
<keyword evidence="8" id="KW-0443">Lipid metabolism</keyword>
<comment type="subcellular location">
    <subcellularLocation>
        <location evidence="1 8">Secreted</location>
    </subcellularLocation>
</comment>
<dbReference type="PRINTS" id="PR00389">
    <property type="entry name" value="PHPHLIPASEA2"/>
</dbReference>
<feature type="disulfide bond" evidence="6">
    <location>
        <begin position="63"/>
        <end position="105"/>
    </location>
</feature>
<evidence type="ECO:0000256" key="6">
    <source>
        <dbReference type="PIRSR" id="PIRSR601211-3"/>
    </source>
</evidence>
<protein>
    <recommendedName>
        <fullName evidence="8">Phospholipase A2</fullName>
        <ecNumber evidence="8">3.1.1.4</ecNumber>
    </recommendedName>
</protein>
<organism evidence="11 12">
    <name type="scientific">Varanus komodoensis</name>
    <name type="common">Komodo dragon</name>
    <dbReference type="NCBI Taxonomy" id="61221"/>
    <lineage>
        <taxon>Eukaryota</taxon>
        <taxon>Metazoa</taxon>
        <taxon>Chordata</taxon>
        <taxon>Craniata</taxon>
        <taxon>Vertebrata</taxon>
        <taxon>Euteleostomi</taxon>
        <taxon>Lepidosauria</taxon>
        <taxon>Squamata</taxon>
        <taxon>Bifurcata</taxon>
        <taxon>Unidentata</taxon>
        <taxon>Episquamata</taxon>
        <taxon>Toxicofera</taxon>
        <taxon>Anguimorpha</taxon>
        <taxon>Paleoanguimorpha</taxon>
        <taxon>Varanoidea</taxon>
        <taxon>Varanidae</taxon>
        <taxon>Varanus</taxon>
    </lineage>
</organism>
<keyword evidence="5 8" id="KW-0106">Calcium</keyword>
<evidence type="ECO:0000256" key="7">
    <source>
        <dbReference type="RuleBase" id="RU003654"/>
    </source>
</evidence>
<dbReference type="GO" id="GO:0006644">
    <property type="term" value="P:phospholipid metabolic process"/>
    <property type="evidence" value="ECO:0007669"/>
    <property type="project" value="InterPro"/>
</dbReference>
<feature type="compositionally biased region" description="Basic and acidic residues" evidence="9">
    <location>
        <begin position="140"/>
        <end position="150"/>
    </location>
</feature>
<keyword evidence="3 6" id="KW-1015">Disulfide bond</keyword>
<dbReference type="Proteomes" id="UP000694545">
    <property type="component" value="Unplaced"/>
</dbReference>
<dbReference type="InterPro" id="IPR016090">
    <property type="entry name" value="PLA2-like_dom"/>
</dbReference>
<dbReference type="PANTHER" id="PTHR11716">
    <property type="entry name" value="PHOSPHOLIPASE A2 FAMILY MEMBER"/>
    <property type="match status" value="1"/>
</dbReference>
<name>A0A8D2KX89_VARKO</name>
<evidence type="ECO:0000256" key="5">
    <source>
        <dbReference type="PIRSR" id="PIRSR601211-2"/>
    </source>
</evidence>
<comment type="similarity">
    <text evidence="7">Belongs to the phospholipase A2 family.</text>
</comment>
<dbReference type="InterPro" id="IPR033112">
    <property type="entry name" value="PLA2_Asp_AS"/>
</dbReference>
<sequence length="183" mass="20869">MKMHMVALSVGNGSLLHFKAMIETITQENALIFFNGYGCYCGKSGRGKPRDETDQCCYHHGCCYEDLHEQGCHPHIDHYSYAIIHRDVFCKYRNKSTCGMWACECDRKASLCFRKQAQTYNKKLRHYPILLCKESTPKCSQDEKPQDRLPKAQTRKPLSQGTHGGSPAQQKPRTTPPQKGRVA</sequence>
<reference evidence="11" key="1">
    <citation type="submission" date="2025-08" db="UniProtKB">
        <authorList>
            <consortium name="Ensembl"/>
        </authorList>
    </citation>
    <scope>IDENTIFICATION</scope>
</reference>
<dbReference type="PROSITE" id="PS00119">
    <property type="entry name" value="PA2_ASP"/>
    <property type="match status" value="1"/>
</dbReference>
<dbReference type="Pfam" id="PF00068">
    <property type="entry name" value="Phospholip_A2_1"/>
    <property type="match status" value="1"/>
</dbReference>
<feature type="disulfide bond" evidence="6">
    <location>
        <begin position="56"/>
        <end position="112"/>
    </location>
</feature>
<accession>A0A8D2KX89</accession>
<dbReference type="GO" id="GO:0016042">
    <property type="term" value="P:lipid catabolic process"/>
    <property type="evidence" value="ECO:0007669"/>
    <property type="project" value="InterPro"/>
</dbReference>
<feature type="disulfide bond" evidence="6">
    <location>
        <begin position="72"/>
        <end position="98"/>
    </location>
</feature>
<dbReference type="SUPFAM" id="SSF48619">
    <property type="entry name" value="Phospholipase A2, PLA2"/>
    <property type="match status" value="1"/>
</dbReference>
<keyword evidence="2 8" id="KW-0964">Secreted</keyword>
<proteinExistence type="inferred from homology"/>
<evidence type="ECO:0000256" key="3">
    <source>
        <dbReference type="ARBA" id="ARBA00023157"/>
    </source>
</evidence>
<keyword evidence="12" id="KW-1185">Reference proteome</keyword>
<feature type="binding site" evidence="5">
    <location>
        <position position="40"/>
    </location>
    <ligand>
        <name>Ca(2+)</name>
        <dbReference type="ChEBI" id="CHEBI:29108"/>
    </ligand>
</feature>
<dbReference type="PANTHER" id="PTHR11716:SF8">
    <property type="entry name" value="GROUP IIF SECRETORY PHOSPHOLIPASE A2"/>
    <property type="match status" value="1"/>
</dbReference>
<feature type="disulfide bond" evidence="6">
    <location>
        <begin position="39"/>
        <end position="132"/>
    </location>
</feature>
<dbReference type="GO" id="GO:0005543">
    <property type="term" value="F:phospholipid binding"/>
    <property type="evidence" value="ECO:0007669"/>
    <property type="project" value="TreeGrafter"/>
</dbReference>
<feature type="active site" evidence="4">
    <location>
        <position position="60"/>
    </location>
</feature>
<evidence type="ECO:0000256" key="1">
    <source>
        <dbReference type="ARBA" id="ARBA00004613"/>
    </source>
</evidence>
<dbReference type="GO" id="GO:0005509">
    <property type="term" value="F:calcium ion binding"/>
    <property type="evidence" value="ECO:0007669"/>
    <property type="project" value="InterPro"/>
</dbReference>
<comment type="catalytic activity">
    <reaction evidence="8">
        <text>a 1,2-diacyl-sn-glycero-3-phosphocholine + H2O = a 1-acyl-sn-glycero-3-phosphocholine + a fatty acid + H(+)</text>
        <dbReference type="Rhea" id="RHEA:15801"/>
        <dbReference type="ChEBI" id="CHEBI:15377"/>
        <dbReference type="ChEBI" id="CHEBI:15378"/>
        <dbReference type="ChEBI" id="CHEBI:28868"/>
        <dbReference type="ChEBI" id="CHEBI:57643"/>
        <dbReference type="ChEBI" id="CHEBI:58168"/>
        <dbReference type="EC" id="3.1.1.4"/>
    </reaction>
</comment>
<dbReference type="SMART" id="SM00085">
    <property type="entry name" value="PA2c"/>
    <property type="match status" value="1"/>
</dbReference>